<keyword evidence="10" id="KW-0804">Transcription</keyword>
<evidence type="ECO:0000256" key="5">
    <source>
        <dbReference type="ARBA" id="ARBA00022553"/>
    </source>
</evidence>
<evidence type="ECO:0000256" key="15">
    <source>
        <dbReference type="ARBA" id="ARBA00071857"/>
    </source>
</evidence>
<keyword evidence="9 16" id="KW-0195">Cyclin</keyword>
<dbReference type="GeneID" id="101351688"/>
<keyword evidence="8" id="KW-0805">Transcription regulation</keyword>
<evidence type="ECO:0000256" key="3">
    <source>
        <dbReference type="ARBA" id="ARBA00009065"/>
    </source>
</evidence>
<organism evidence="20 21">
    <name type="scientific">Trichechus manatus latirostris</name>
    <name type="common">Florida manatee</name>
    <dbReference type="NCBI Taxonomy" id="127582"/>
    <lineage>
        <taxon>Eukaryota</taxon>
        <taxon>Metazoa</taxon>
        <taxon>Chordata</taxon>
        <taxon>Craniata</taxon>
        <taxon>Vertebrata</taxon>
        <taxon>Euteleostomi</taxon>
        <taxon>Mammalia</taxon>
        <taxon>Eutheria</taxon>
        <taxon>Afrotheria</taxon>
        <taxon>Sirenia</taxon>
        <taxon>Trichechidae</taxon>
        <taxon>Trichechus</taxon>
    </lineage>
</organism>
<keyword evidence="12" id="KW-0131">Cell cycle</keyword>
<comment type="similarity">
    <text evidence="3">Belongs to the cyclin family. Cyclin D subfamily.</text>
</comment>
<keyword evidence="11" id="KW-0539">Nucleus</keyword>
<dbReference type="InterPro" id="IPR039361">
    <property type="entry name" value="Cyclin"/>
</dbReference>
<dbReference type="Proteomes" id="UP000248480">
    <property type="component" value="Unplaced"/>
</dbReference>
<evidence type="ECO:0000256" key="10">
    <source>
        <dbReference type="ARBA" id="ARBA00023163"/>
    </source>
</evidence>
<evidence type="ECO:0000256" key="6">
    <source>
        <dbReference type="ARBA" id="ARBA00022618"/>
    </source>
</evidence>
<dbReference type="GO" id="GO:0005634">
    <property type="term" value="C:nucleus"/>
    <property type="evidence" value="ECO:0007669"/>
    <property type="project" value="UniProtKB-SubCell"/>
</dbReference>
<keyword evidence="6" id="KW-0132">Cell division</keyword>
<accession>A0A2Y9DR98</accession>
<evidence type="ECO:0000256" key="8">
    <source>
        <dbReference type="ARBA" id="ARBA00023015"/>
    </source>
</evidence>
<feature type="domain" description="Cyclin C-terminal" evidence="19">
    <location>
        <begin position="155"/>
        <end position="284"/>
    </location>
</feature>
<dbReference type="AlphaFoldDB" id="A0A2Y9DR98"/>
<dbReference type="GO" id="GO:0005737">
    <property type="term" value="C:cytoplasm"/>
    <property type="evidence" value="ECO:0007669"/>
    <property type="project" value="UniProtKB-SubCell"/>
</dbReference>
<keyword evidence="4" id="KW-0963">Cytoplasm</keyword>
<dbReference type="OrthoDB" id="306099at2759"/>
<evidence type="ECO:0000313" key="21">
    <source>
        <dbReference type="RefSeq" id="XP_004379507.1"/>
    </source>
</evidence>
<proteinExistence type="inferred from homology"/>
<keyword evidence="5" id="KW-0597">Phosphoprotein</keyword>
<dbReference type="FunFam" id="1.10.472.10:FF:000096">
    <property type="entry name" value="G1/S-specific cyclin-D3 isoform X2"/>
    <property type="match status" value="1"/>
</dbReference>
<feature type="compositionally biased region" description="Polar residues" evidence="17">
    <location>
        <begin position="271"/>
        <end position="285"/>
    </location>
</feature>
<evidence type="ECO:0000256" key="16">
    <source>
        <dbReference type="RuleBase" id="RU000383"/>
    </source>
</evidence>
<dbReference type="SUPFAM" id="SSF47954">
    <property type="entry name" value="Cyclin-like"/>
    <property type="match status" value="2"/>
</dbReference>
<dbReference type="Pfam" id="PF00134">
    <property type="entry name" value="Cyclin_N"/>
    <property type="match status" value="1"/>
</dbReference>
<evidence type="ECO:0000259" key="18">
    <source>
        <dbReference type="SMART" id="SM00385"/>
    </source>
</evidence>
<comment type="function">
    <text evidence="13">Regulatory component of the cyclin D3-CDK4 (DC) complex that phosphorylates and inhibits members of the retinoblastoma (RB) protein family including RB1 and regulates the cell-cycle during G(1)/S transition. Phosphorylation of RB1 allows dissociation of the transcription factor E2F from the RB/E2F complex and the subsequent transcription of E2F target genes which are responsible for the progression through the G(1) phase. Hypophosphorylates RB1 in early G(1) phase. Cyclin D-CDK4 complexes are major integrators of various mitogenenic and antimitogenic signals. Component of the ternary complex, cyclin D3/CDK4/CDKN1B, required for nuclear translocation and activity of the cyclin D-CDK4 complex. Shows transcriptional coactivator activity with ATF5 independently of CDK4.</text>
</comment>
<dbReference type="InterPro" id="IPR004367">
    <property type="entry name" value="Cyclin_C-dom"/>
</dbReference>
<reference evidence="21" key="1">
    <citation type="submission" date="2025-08" db="UniProtKB">
        <authorList>
            <consortium name="RefSeq"/>
        </authorList>
    </citation>
    <scope>IDENTIFICATION</scope>
</reference>
<dbReference type="Gene3D" id="1.10.472.10">
    <property type="entry name" value="Cyclin-like"/>
    <property type="match status" value="2"/>
</dbReference>
<evidence type="ECO:0000313" key="20">
    <source>
        <dbReference type="Proteomes" id="UP000248480"/>
    </source>
</evidence>
<dbReference type="SMART" id="SM01332">
    <property type="entry name" value="Cyclin_C"/>
    <property type="match status" value="1"/>
</dbReference>
<evidence type="ECO:0000256" key="1">
    <source>
        <dbReference type="ARBA" id="ARBA00004123"/>
    </source>
</evidence>
<evidence type="ECO:0000256" key="14">
    <source>
        <dbReference type="ARBA" id="ARBA00064890"/>
    </source>
</evidence>
<sequence length="291" mass="32636">MELLCCENIQQTPRAKPDPQLLEDQRVLQTLLRMEERYLPCVSYFQCVQNEIKPHMRKMLAYWMLEVCEEQHCEEDVFLLAMNYVDRFLSCVPTRKTQLQLLGSVCMLLASKLRDSKPLTIEKLCIYSDHAVSHRQMLDWELLVLGRLKWDLAAVIAHDFLALILHRLSLPSDRLALVKKHAQTFLALCATDFAFAMYPPSMIATGSVAAAVQGLDACSMTADELAEMLAGITGTEVDCLRACQEQIETALRDSLRDSRSNSSPVPKALRASSSEGPSQTSTPTDVTAIDL</sequence>
<evidence type="ECO:0000256" key="4">
    <source>
        <dbReference type="ARBA" id="ARBA00022490"/>
    </source>
</evidence>
<dbReference type="InParanoid" id="A0A2Y9DR98"/>
<protein>
    <recommendedName>
        <fullName evidence="15">G1/S-specific cyclin-D3</fullName>
    </recommendedName>
</protein>
<dbReference type="KEGG" id="tmu:101351688"/>
<dbReference type="InterPro" id="IPR006671">
    <property type="entry name" value="Cyclin_N"/>
</dbReference>
<dbReference type="STRING" id="127582.A0A2Y9DR98"/>
<keyword evidence="7" id="KW-0832">Ubl conjugation</keyword>
<evidence type="ECO:0000256" key="13">
    <source>
        <dbReference type="ARBA" id="ARBA00053176"/>
    </source>
</evidence>
<evidence type="ECO:0000256" key="7">
    <source>
        <dbReference type="ARBA" id="ARBA00022843"/>
    </source>
</evidence>
<evidence type="ECO:0000256" key="9">
    <source>
        <dbReference type="ARBA" id="ARBA00023127"/>
    </source>
</evidence>
<dbReference type="RefSeq" id="XP_004379507.1">
    <property type="nucleotide sequence ID" value="XM_004379450.2"/>
</dbReference>
<evidence type="ECO:0000256" key="12">
    <source>
        <dbReference type="ARBA" id="ARBA00023306"/>
    </source>
</evidence>
<dbReference type="FunFam" id="1.10.472.10:FF:000012">
    <property type="entry name" value="G1/S-specific cyclin-D1"/>
    <property type="match status" value="1"/>
</dbReference>
<dbReference type="InterPro" id="IPR013763">
    <property type="entry name" value="Cyclin-like_dom"/>
</dbReference>
<dbReference type="InterPro" id="IPR048258">
    <property type="entry name" value="Cyclins_cyclin-box"/>
</dbReference>
<comment type="subunit">
    <text evidence="14">Interacts with the CDK4 and CDK6 protein kinases to form a serine/threonine kinase holoenzyme complex. The cyclin subunit imparts substrate specificity to the complex. Interacts with ATF5. Interacts with EIF3K. Component of the ternary complex cyclin D/CDK4/CDKN1B required for nuclear translocation and modulation of CDK4-mediated kinase activity. Can form similar complexes with either CDKN1A or CDKN2A.</text>
</comment>
<dbReference type="GO" id="GO:0051301">
    <property type="term" value="P:cell division"/>
    <property type="evidence" value="ECO:0007669"/>
    <property type="project" value="UniProtKB-KW"/>
</dbReference>
<feature type="domain" description="Cyclin-like" evidence="18">
    <location>
        <begin position="62"/>
        <end position="146"/>
    </location>
</feature>
<evidence type="ECO:0000256" key="11">
    <source>
        <dbReference type="ARBA" id="ARBA00023242"/>
    </source>
</evidence>
<dbReference type="Pfam" id="PF02984">
    <property type="entry name" value="Cyclin_C"/>
    <property type="match status" value="1"/>
</dbReference>
<dbReference type="InterPro" id="IPR036915">
    <property type="entry name" value="Cyclin-like_sf"/>
</dbReference>
<evidence type="ECO:0000256" key="2">
    <source>
        <dbReference type="ARBA" id="ARBA00004496"/>
    </source>
</evidence>
<comment type="subcellular location">
    <subcellularLocation>
        <location evidence="2">Cytoplasm</location>
    </subcellularLocation>
    <subcellularLocation>
        <location evidence="1">Nucleus</location>
    </subcellularLocation>
</comment>
<name>A0A2Y9DR98_TRIMA</name>
<dbReference type="SMART" id="SM00385">
    <property type="entry name" value="CYCLIN"/>
    <property type="match status" value="1"/>
</dbReference>
<feature type="region of interest" description="Disordered" evidence="17">
    <location>
        <begin position="253"/>
        <end position="291"/>
    </location>
</feature>
<dbReference type="CTD" id="896"/>
<evidence type="ECO:0000259" key="19">
    <source>
        <dbReference type="SMART" id="SM01332"/>
    </source>
</evidence>
<dbReference type="PANTHER" id="PTHR10177">
    <property type="entry name" value="CYCLINS"/>
    <property type="match status" value="1"/>
</dbReference>
<gene>
    <name evidence="21" type="primary">CCND3</name>
</gene>
<dbReference type="GO" id="GO:0019901">
    <property type="term" value="F:protein kinase binding"/>
    <property type="evidence" value="ECO:0007669"/>
    <property type="project" value="UniProtKB-ARBA"/>
</dbReference>
<evidence type="ECO:0000256" key="17">
    <source>
        <dbReference type="SAM" id="MobiDB-lite"/>
    </source>
</evidence>
<keyword evidence="20" id="KW-1185">Reference proteome</keyword>
<dbReference type="PROSITE" id="PS00292">
    <property type="entry name" value="CYCLINS"/>
    <property type="match status" value="1"/>
</dbReference>
<dbReference type="FunCoup" id="A0A2Y9DR98">
    <property type="interactions" value="1579"/>
</dbReference>